<evidence type="ECO:0000313" key="3">
    <source>
        <dbReference type="Proteomes" id="UP000006271"/>
    </source>
</evidence>
<evidence type="ECO:0000313" key="2">
    <source>
        <dbReference type="EMBL" id="EKN06156.1"/>
    </source>
</evidence>
<name>K5Z435_9BACT</name>
<comment type="caution">
    <text evidence="1">The sequence shown here is derived from an EMBL/GenBank/DDBJ whole genome shotgun (WGS) entry which is preliminary data.</text>
</comment>
<dbReference type="EMBL" id="AGZQ01000032">
    <property type="protein sequence ID" value="EKN06156.1"/>
    <property type="molecule type" value="Genomic_DNA"/>
</dbReference>
<sequence>MEGVSSEKQEFRIRDSGRCILGAGGSDKKTGPLSVESPRIKDLIKIANASINKFFF</sequence>
<dbReference type="HOGENOM" id="CLU_3010155_0_0_10"/>
<reference evidence="1 3" key="1">
    <citation type="submission" date="2012-02" db="EMBL/GenBank/DDBJ databases">
        <title>The Genome Sequence of Parabacteroides merdae CL03T12C32.</title>
        <authorList>
            <consortium name="The Broad Institute Genome Sequencing Platform"/>
            <person name="Earl A."/>
            <person name="Ward D."/>
            <person name="Feldgarden M."/>
            <person name="Gevers D."/>
            <person name="Zitomersky N.L."/>
            <person name="Coyne M.J."/>
            <person name="Comstock L.E."/>
            <person name="Young S.K."/>
            <person name="Zeng Q."/>
            <person name="Gargeya S."/>
            <person name="Fitzgerald M."/>
            <person name="Haas B."/>
            <person name="Abouelleil A."/>
            <person name="Alvarado L."/>
            <person name="Arachchi H.M."/>
            <person name="Berlin A."/>
            <person name="Chapman S.B."/>
            <person name="Gearin G."/>
            <person name="Goldberg J."/>
            <person name="Griggs A."/>
            <person name="Gujja S."/>
            <person name="Hansen M."/>
            <person name="Heiman D."/>
            <person name="Howarth C."/>
            <person name="Larimer J."/>
            <person name="Lui A."/>
            <person name="MacDonald P.J.P."/>
            <person name="McCowen C."/>
            <person name="Montmayeur A."/>
            <person name="Murphy C."/>
            <person name="Neiman D."/>
            <person name="Pearson M."/>
            <person name="Priest M."/>
            <person name="Roberts A."/>
            <person name="Saif S."/>
            <person name="Shea T."/>
            <person name="Sisk P."/>
            <person name="Stolte C."/>
            <person name="Sykes S."/>
            <person name="Wortman J."/>
            <person name="Nusbaum C."/>
            <person name="Birren B."/>
        </authorList>
    </citation>
    <scope>NUCLEOTIDE SEQUENCE [LARGE SCALE GENOMIC DNA]</scope>
    <source>
        <strain evidence="1 3">CL03T12C32</strain>
    </source>
</reference>
<evidence type="ECO:0000313" key="1">
    <source>
        <dbReference type="EMBL" id="EKN06091.1"/>
    </source>
</evidence>
<accession>K5Z435</accession>
<gene>
    <name evidence="2" type="ORF">HMPREF1060_04096</name>
    <name evidence="1" type="ORF">HMPREF1060_04097</name>
</gene>
<dbReference type="EMBL" id="AGZQ01000033">
    <property type="protein sequence ID" value="EKN06091.1"/>
    <property type="molecule type" value="Genomic_DNA"/>
</dbReference>
<dbReference type="Proteomes" id="UP000006271">
    <property type="component" value="Unassembled WGS sequence"/>
</dbReference>
<dbReference type="AlphaFoldDB" id="K5Z435"/>
<organism evidence="1 3">
    <name type="scientific">Parabacteroides merdae CL03T12C32</name>
    <dbReference type="NCBI Taxonomy" id="999420"/>
    <lineage>
        <taxon>Bacteria</taxon>
        <taxon>Pseudomonadati</taxon>
        <taxon>Bacteroidota</taxon>
        <taxon>Bacteroidia</taxon>
        <taxon>Bacteroidales</taxon>
        <taxon>Tannerellaceae</taxon>
        <taxon>Parabacteroides</taxon>
    </lineage>
</organism>
<protein>
    <submittedName>
        <fullName evidence="1">Uncharacterized protein</fullName>
    </submittedName>
</protein>
<proteinExistence type="predicted"/>